<comment type="caution">
    <text evidence="1">The sequence shown here is derived from an EMBL/GenBank/DDBJ whole genome shotgun (WGS) entry which is preliminary data.</text>
</comment>
<dbReference type="Proteomes" id="UP001519332">
    <property type="component" value="Unassembled WGS sequence"/>
</dbReference>
<dbReference type="RefSeq" id="WP_209646371.1">
    <property type="nucleotide sequence ID" value="NZ_JAGINW010000001.1"/>
</dbReference>
<proteinExistence type="predicted"/>
<gene>
    <name evidence="1" type="ORF">JOF56_010035</name>
</gene>
<protein>
    <recommendedName>
        <fullName evidence="3">AbrB/MazE/SpoVT family DNA-binding domain-containing protein</fullName>
    </recommendedName>
</protein>
<keyword evidence="2" id="KW-1185">Reference proteome</keyword>
<dbReference type="EMBL" id="JAGINW010000001">
    <property type="protein sequence ID" value="MBP2329650.1"/>
    <property type="molecule type" value="Genomic_DNA"/>
</dbReference>
<accession>A0ABS4TZ21</accession>
<evidence type="ECO:0008006" key="3">
    <source>
        <dbReference type="Google" id="ProtNLM"/>
    </source>
</evidence>
<organism evidence="1 2">
    <name type="scientific">Kibdelosporangium banguiense</name>
    <dbReference type="NCBI Taxonomy" id="1365924"/>
    <lineage>
        <taxon>Bacteria</taxon>
        <taxon>Bacillati</taxon>
        <taxon>Actinomycetota</taxon>
        <taxon>Actinomycetes</taxon>
        <taxon>Pseudonocardiales</taxon>
        <taxon>Pseudonocardiaceae</taxon>
        <taxon>Kibdelosporangium</taxon>
    </lineage>
</organism>
<reference evidence="1 2" key="1">
    <citation type="submission" date="2021-03" db="EMBL/GenBank/DDBJ databases">
        <title>Sequencing the genomes of 1000 actinobacteria strains.</title>
        <authorList>
            <person name="Klenk H.-P."/>
        </authorList>
    </citation>
    <scope>NUCLEOTIDE SEQUENCE [LARGE SCALE GENOMIC DNA]</scope>
    <source>
        <strain evidence="1 2">DSM 46670</strain>
    </source>
</reference>
<name>A0ABS4TZ21_9PSEU</name>
<sequence>MGRIDASGRVSDRVVTQARGWKLGDRLTLSGTSGVVLARRDPAGMLAFGQKPYITIPAVLRTRCGLQAGDRVLLAAALDEDLLTVYPLSTLHQAICENRPAEGGASR</sequence>
<evidence type="ECO:0000313" key="1">
    <source>
        <dbReference type="EMBL" id="MBP2329650.1"/>
    </source>
</evidence>
<evidence type="ECO:0000313" key="2">
    <source>
        <dbReference type="Proteomes" id="UP001519332"/>
    </source>
</evidence>